<dbReference type="GO" id="GO:0005737">
    <property type="term" value="C:cytoplasm"/>
    <property type="evidence" value="ECO:0007669"/>
    <property type="project" value="UniProtKB-SubCell"/>
</dbReference>
<comment type="caution">
    <text evidence="3">The sequence shown here is derived from an EMBL/GenBank/DDBJ whole genome shotgun (WGS) entry which is preliminary data.</text>
</comment>
<dbReference type="EMBL" id="PGGS01000123">
    <property type="protein sequence ID" value="PNH08583.1"/>
    <property type="molecule type" value="Genomic_DNA"/>
</dbReference>
<protein>
    <recommendedName>
        <fullName evidence="1">Nuclear nucleic acid-binding protein C1D</fullName>
    </recommendedName>
</protein>
<name>A0A2J8A7Y2_9CHLO</name>
<reference evidence="3 4" key="1">
    <citation type="journal article" date="2017" name="Mol. Biol. Evol.">
        <title>The 4-celled Tetrabaena socialis nuclear genome reveals the essential components for genetic control of cell number at the origin of multicellularity in the volvocine lineage.</title>
        <authorList>
            <person name="Featherston J."/>
            <person name="Arakaki Y."/>
            <person name="Hanschen E.R."/>
            <person name="Ferris P.J."/>
            <person name="Michod R.E."/>
            <person name="Olson B.J.S.C."/>
            <person name="Nozaki H."/>
            <person name="Durand P.M."/>
        </authorList>
    </citation>
    <scope>NUCLEOTIDE SEQUENCE [LARGE SCALE GENOMIC DNA]</scope>
    <source>
        <strain evidence="3 4">NIES-571</strain>
    </source>
</reference>
<dbReference type="OrthoDB" id="1421013at2759"/>
<dbReference type="GO" id="GO:0000460">
    <property type="term" value="P:maturation of 5.8S rRNA"/>
    <property type="evidence" value="ECO:0007669"/>
    <property type="project" value="TreeGrafter"/>
</dbReference>
<dbReference type="GO" id="GO:0003677">
    <property type="term" value="F:DNA binding"/>
    <property type="evidence" value="ECO:0007669"/>
    <property type="project" value="UniProtKB-KW"/>
</dbReference>
<keyword evidence="1" id="KW-0694">RNA-binding</keyword>
<gene>
    <name evidence="3" type="ORF">TSOC_004843</name>
</gene>
<comment type="subunit">
    <text evidence="1">Monomer and homodimer.</text>
</comment>
<comment type="function">
    <text evidence="1">Plays a role in the recruitment of the exosome to pre-rRNA to mediate the 3'-5' end processing of the 5.8S rRNA.</text>
</comment>
<dbReference type="AlphaFoldDB" id="A0A2J8A7Y2"/>
<dbReference type="InterPro" id="IPR011082">
    <property type="entry name" value="Exosome-assoc_fac/DNA_repair"/>
</dbReference>
<evidence type="ECO:0000313" key="4">
    <source>
        <dbReference type="Proteomes" id="UP000236333"/>
    </source>
</evidence>
<evidence type="ECO:0000313" key="3">
    <source>
        <dbReference type="EMBL" id="PNH08583.1"/>
    </source>
</evidence>
<keyword evidence="1" id="KW-0963">Cytoplasm</keyword>
<keyword evidence="1" id="KW-0539">Nucleus</keyword>
<dbReference type="GO" id="GO:0010468">
    <property type="term" value="P:regulation of gene expression"/>
    <property type="evidence" value="ECO:0007669"/>
    <property type="project" value="TreeGrafter"/>
</dbReference>
<dbReference type="PANTHER" id="PTHR15341">
    <property type="entry name" value="SUN-COR STEROID HORMONE RECEPTOR CO-REPRESSOR"/>
    <property type="match status" value="1"/>
</dbReference>
<keyword evidence="4" id="KW-1185">Reference proteome</keyword>
<dbReference type="GO" id="GO:0003723">
    <property type="term" value="F:RNA binding"/>
    <property type="evidence" value="ECO:0007669"/>
    <property type="project" value="UniProtKB-UniRule"/>
</dbReference>
<keyword evidence="1" id="KW-0238">DNA-binding</keyword>
<evidence type="ECO:0000256" key="2">
    <source>
        <dbReference type="SAM" id="MobiDB-lite"/>
    </source>
</evidence>
<evidence type="ECO:0000256" key="1">
    <source>
        <dbReference type="RuleBase" id="RU368003"/>
    </source>
</evidence>
<dbReference type="Proteomes" id="UP000236333">
    <property type="component" value="Unassembled WGS sequence"/>
</dbReference>
<keyword evidence="1" id="KW-0698">rRNA processing</keyword>
<comment type="similarity">
    <text evidence="1">Belongs to the C1D family.</text>
</comment>
<dbReference type="GO" id="GO:0000178">
    <property type="term" value="C:exosome (RNase complex)"/>
    <property type="evidence" value="ECO:0007669"/>
    <property type="project" value="TreeGrafter"/>
</dbReference>
<organism evidence="3 4">
    <name type="scientific">Tetrabaena socialis</name>
    <dbReference type="NCBI Taxonomy" id="47790"/>
    <lineage>
        <taxon>Eukaryota</taxon>
        <taxon>Viridiplantae</taxon>
        <taxon>Chlorophyta</taxon>
        <taxon>core chlorophytes</taxon>
        <taxon>Chlorophyceae</taxon>
        <taxon>CS clade</taxon>
        <taxon>Chlamydomonadales</taxon>
        <taxon>Tetrabaenaceae</taxon>
        <taxon>Tetrabaena</taxon>
    </lineage>
</organism>
<feature type="compositionally biased region" description="Basic and acidic residues" evidence="2">
    <location>
        <begin position="186"/>
        <end position="195"/>
    </location>
</feature>
<comment type="subcellular location">
    <subcellularLocation>
        <location evidence="1">Cytoplasm</location>
    </subcellularLocation>
    <subcellularLocation>
        <location evidence="1">Nucleus</location>
        <location evidence="1">Nucleolus</location>
    </subcellularLocation>
    <subcellularLocation>
        <location evidence="1">Nucleus</location>
    </subcellularLocation>
</comment>
<sequence length="195" mass="20967">MAVVSGKKGLPEPVRFQLQQFKHLVSQLDKALQATTAAAAAAGGPPDLAAAVPDPLERARLCVALAKAVNSLHHVYLRAHGRDPLDEPAAGSASSSARQEMERIRQYGKKVSRAVQEAETRSARPSLRMDVAAASRFIDAALPDLTAQQREALKRGAQVIQDGKSKGWAVGTRAAAQRSGGLRNVGYEEKERERR</sequence>
<proteinExistence type="inferred from homology"/>
<feature type="region of interest" description="Disordered" evidence="2">
    <location>
        <begin position="164"/>
        <end position="195"/>
    </location>
</feature>
<dbReference type="PANTHER" id="PTHR15341:SF3">
    <property type="entry name" value="NUCLEAR NUCLEIC ACID-BINDING PROTEIN C1D"/>
    <property type="match status" value="1"/>
</dbReference>
<accession>A0A2J8A7Y2</accession>
<dbReference type="GO" id="GO:0005730">
    <property type="term" value="C:nucleolus"/>
    <property type="evidence" value="ECO:0007669"/>
    <property type="project" value="UniProtKB-SubCell"/>
</dbReference>